<gene>
    <name evidence="4" type="ORF">DESAM_21160</name>
</gene>
<evidence type="ECO:0000259" key="3">
    <source>
        <dbReference type="Pfam" id="PF25954"/>
    </source>
</evidence>
<proteinExistence type="inferred from homology"/>
<dbReference type="InterPro" id="IPR006143">
    <property type="entry name" value="RND_pump_MFP"/>
</dbReference>
<keyword evidence="5" id="KW-1185">Reference proteome</keyword>
<dbReference type="KEGG" id="dhy:DESAM_21160"/>
<dbReference type="NCBIfam" id="TIGR01730">
    <property type="entry name" value="RND_mfp"/>
    <property type="match status" value="1"/>
</dbReference>
<dbReference type="PANTHER" id="PTHR30469:SF38">
    <property type="entry name" value="HLYD FAMILY SECRETION PROTEIN"/>
    <property type="match status" value="1"/>
</dbReference>
<dbReference type="Gene3D" id="2.40.50.100">
    <property type="match status" value="2"/>
</dbReference>
<accession>L0RD29</accession>
<dbReference type="GO" id="GO:0015562">
    <property type="term" value="F:efflux transmembrane transporter activity"/>
    <property type="evidence" value="ECO:0007669"/>
    <property type="project" value="TreeGrafter"/>
</dbReference>
<dbReference type="eggNOG" id="COG0845">
    <property type="taxonomic scope" value="Bacteria"/>
</dbReference>
<dbReference type="EMBL" id="FO203522">
    <property type="protein sequence ID" value="CCO23441.1"/>
    <property type="molecule type" value="Genomic_DNA"/>
</dbReference>
<dbReference type="STRING" id="1121451.DESAM_21160"/>
<dbReference type="Gene3D" id="2.40.420.20">
    <property type="match status" value="1"/>
</dbReference>
<dbReference type="Pfam" id="PF25954">
    <property type="entry name" value="Beta-barrel_RND_2"/>
    <property type="match status" value="1"/>
</dbReference>
<evidence type="ECO:0000256" key="1">
    <source>
        <dbReference type="ARBA" id="ARBA00009477"/>
    </source>
</evidence>
<dbReference type="PATRIC" id="fig|1121451.3.peg.1413"/>
<organism evidence="4 5">
    <name type="scientific">Maridesulfovibrio hydrothermalis AM13 = DSM 14728</name>
    <dbReference type="NCBI Taxonomy" id="1121451"/>
    <lineage>
        <taxon>Bacteria</taxon>
        <taxon>Pseudomonadati</taxon>
        <taxon>Thermodesulfobacteriota</taxon>
        <taxon>Desulfovibrionia</taxon>
        <taxon>Desulfovibrionales</taxon>
        <taxon>Desulfovibrionaceae</taxon>
        <taxon>Maridesulfovibrio</taxon>
    </lineage>
</organism>
<dbReference type="Gene3D" id="2.40.30.170">
    <property type="match status" value="1"/>
</dbReference>
<feature type="domain" description="CusB-like beta-barrel" evidence="3">
    <location>
        <begin position="246"/>
        <end position="313"/>
    </location>
</feature>
<name>L0RD29_9BACT</name>
<feature type="domain" description="Multidrug resistance protein MdtA-like barrel-sandwich hybrid" evidence="2">
    <location>
        <begin position="72"/>
        <end position="238"/>
    </location>
</feature>
<dbReference type="Proteomes" id="UP000010808">
    <property type="component" value="Chromosome"/>
</dbReference>
<dbReference type="OrthoDB" id="176710at2"/>
<protein>
    <submittedName>
        <fullName evidence="4">Efflux transporter, RND family, MFP subunit</fullName>
    </submittedName>
</protein>
<evidence type="ECO:0000313" key="5">
    <source>
        <dbReference type="Proteomes" id="UP000010808"/>
    </source>
</evidence>
<reference evidence="4 5" key="1">
    <citation type="submission" date="2012-10" db="EMBL/GenBank/DDBJ databases">
        <authorList>
            <person name="Genoscope - CEA"/>
        </authorList>
    </citation>
    <scope>NUCLEOTIDE SEQUENCE [LARGE SCALE GENOMIC DNA]</scope>
    <source>
        <strain evidence="5">AM13 / DSM 14728</strain>
    </source>
</reference>
<dbReference type="PANTHER" id="PTHR30469">
    <property type="entry name" value="MULTIDRUG RESISTANCE PROTEIN MDTA"/>
    <property type="match status" value="1"/>
</dbReference>
<dbReference type="RefSeq" id="WP_015336045.1">
    <property type="nucleotide sequence ID" value="NC_020055.1"/>
</dbReference>
<evidence type="ECO:0000259" key="2">
    <source>
        <dbReference type="Pfam" id="PF25917"/>
    </source>
</evidence>
<dbReference type="HOGENOM" id="CLU_018816_1_4_7"/>
<dbReference type="GO" id="GO:1990281">
    <property type="term" value="C:efflux pump complex"/>
    <property type="evidence" value="ECO:0007669"/>
    <property type="project" value="TreeGrafter"/>
</dbReference>
<dbReference type="InterPro" id="IPR058625">
    <property type="entry name" value="MdtA-like_BSH"/>
</dbReference>
<sequence length="385" mass="41185">MMKKCILVALLGAAIMLMILWISGLFNSGMIEEGRVVPTRTTEAPAQTVQSQTAVVPVMYEAVGTVRPETEAAIEAQVTAKVVKVLVRSGNKVRKGDKLIVLDSRESQTRLESARQGLKSAEAARRQAGEAINAASAESATATATWKRMKILYESKVATRDELDRVEAAYLKARAGLAQARDGLEAASAAEKQARKAVEEAGINLGYTTITAPADGEVAKRMVETGDLAFPGKTLMLIQTGGSLRLEAQVREGVIGLVRTGQELEVEIQALDERTTGVVEEVVPSADPSTRTFLVKVGLKPLPGLYPGMFGRLLIPLRQKEIVLVPQKAVSRVGQLETVLVHTGAVWEPVYVRTGQVYDGNIEIVSGLRGNETIGMNVIAAGGES</sequence>
<dbReference type="AlphaFoldDB" id="L0RD29"/>
<dbReference type="InterPro" id="IPR058792">
    <property type="entry name" value="Beta-barrel_RND_2"/>
</dbReference>
<comment type="similarity">
    <text evidence="1">Belongs to the membrane fusion protein (MFP) (TC 8.A.1) family.</text>
</comment>
<dbReference type="SUPFAM" id="SSF111369">
    <property type="entry name" value="HlyD-like secretion proteins"/>
    <property type="match status" value="1"/>
</dbReference>
<dbReference type="Pfam" id="PF25917">
    <property type="entry name" value="BSH_RND"/>
    <property type="match status" value="1"/>
</dbReference>
<evidence type="ECO:0000313" key="4">
    <source>
        <dbReference type="EMBL" id="CCO23441.1"/>
    </source>
</evidence>